<dbReference type="OrthoDB" id="1470350at2759"/>
<evidence type="ECO:0000256" key="1">
    <source>
        <dbReference type="ARBA" id="ARBA00001971"/>
    </source>
</evidence>
<keyword evidence="5 6" id="KW-0349">Heme</keyword>
<dbReference type="InterPro" id="IPR036396">
    <property type="entry name" value="Cyt_P450_sf"/>
</dbReference>
<keyword evidence="9" id="KW-1185">Reference proteome</keyword>
<proteinExistence type="inferred from homology"/>
<feature type="transmembrane region" description="Helical" evidence="7">
    <location>
        <begin position="25"/>
        <end position="47"/>
    </location>
</feature>
<dbReference type="Pfam" id="PF00067">
    <property type="entry name" value="p450"/>
    <property type="match status" value="1"/>
</dbReference>
<keyword evidence="7" id="KW-0472">Membrane</keyword>
<organism evidence="8 9">
    <name type="scientific">Linderina pennispora</name>
    <dbReference type="NCBI Taxonomy" id="61395"/>
    <lineage>
        <taxon>Eukaryota</taxon>
        <taxon>Fungi</taxon>
        <taxon>Fungi incertae sedis</taxon>
        <taxon>Zoopagomycota</taxon>
        <taxon>Kickxellomycotina</taxon>
        <taxon>Kickxellomycetes</taxon>
        <taxon>Kickxellales</taxon>
        <taxon>Kickxellaceae</taxon>
        <taxon>Linderina</taxon>
    </lineage>
</organism>
<dbReference type="PROSITE" id="PS00086">
    <property type="entry name" value="CYTOCHROME_P450"/>
    <property type="match status" value="1"/>
</dbReference>
<protein>
    <submittedName>
        <fullName evidence="8">Cytochrome P450</fullName>
    </submittedName>
</protein>
<keyword evidence="3 6" id="KW-0560">Oxidoreductase</keyword>
<keyword evidence="7" id="KW-1133">Transmembrane helix</keyword>
<sequence length="529" mass="59401">MPDSIIAKHAIELAKELGISSTADAIIAAATCILLYFISTPIYHLFLSPLARVPGPRLNAISNIPLNRAVLAGNYHLYSRQMHEKYGPVVRLAPNKVSTSNTSDTRTILATHAFRKSQFYDQGKLILPSLFSTTDPETNKVRRRQLGNAFAMHTIRSMEDLVIQDGAWSLVKHWRALAESGGANNGWARANYYQGFHSIAIDVIGALGFGHSFGILQSGNAEIISWINDALKMSSIRSSYPITKHIPWMFKKYKRGEQQLISFVKSTVAERRKLIQETGKPPREDILQRFIEAVDPATGQKITEDELHTEIILLNNAGTDTTSHTLSWTLMYLLHYPDIHRRVCKDIRSAFPDHSAPIRYDEAKSLPYLTAVIYESLRMMPSVSGLLPRVVPSGGFELGGYHIPGKSEICLAFAACQRNSEMWDEPNRFKPERFLGPHADQRMREVMAFSSGVRVCIGRNLAWVELYTVLANILREFDMRVPEDSEYGPQRKNEIGEPAEIPGAAFITCGPRNPKVDCWIDIRRHSSAV</sequence>
<dbReference type="Proteomes" id="UP000193922">
    <property type="component" value="Unassembled WGS sequence"/>
</dbReference>
<dbReference type="PRINTS" id="PR00463">
    <property type="entry name" value="EP450I"/>
</dbReference>
<gene>
    <name evidence="8" type="ORF">DL89DRAFT_88471</name>
</gene>
<dbReference type="GeneID" id="63808855"/>
<dbReference type="Gene3D" id="1.10.630.10">
    <property type="entry name" value="Cytochrome P450"/>
    <property type="match status" value="1"/>
</dbReference>
<dbReference type="InterPro" id="IPR017972">
    <property type="entry name" value="Cyt_P450_CS"/>
</dbReference>
<evidence type="ECO:0000256" key="3">
    <source>
        <dbReference type="ARBA" id="ARBA00023002"/>
    </source>
</evidence>
<dbReference type="GO" id="GO:0004497">
    <property type="term" value="F:monooxygenase activity"/>
    <property type="evidence" value="ECO:0007669"/>
    <property type="project" value="UniProtKB-KW"/>
</dbReference>
<evidence type="ECO:0000256" key="7">
    <source>
        <dbReference type="SAM" id="Phobius"/>
    </source>
</evidence>
<dbReference type="PANTHER" id="PTHR24305">
    <property type="entry name" value="CYTOCHROME P450"/>
    <property type="match status" value="1"/>
</dbReference>
<dbReference type="STRING" id="61395.A0A1Y1WID3"/>
<keyword evidence="7" id="KW-0812">Transmembrane</keyword>
<dbReference type="AlphaFoldDB" id="A0A1Y1WID3"/>
<name>A0A1Y1WID3_9FUNG</name>
<evidence type="ECO:0000313" key="8">
    <source>
        <dbReference type="EMBL" id="ORX73125.1"/>
    </source>
</evidence>
<comment type="similarity">
    <text evidence="6">Belongs to the cytochrome P450 family.</text>
</comment>
<feature type="binding site" description="axial binding residue" evidence="5">
    <location>
        <position position="456"/>
    </location>
    <ligand>
        <name>heme</name>
        <dbReference type="ChEBI" id="CHEBI:30413"/>
    </ligand>
    <ligandPart>
        <name>Fe</name>
        <dbReference type="ChEBI" id="CHEBI:18248"/>
    </ligandPart>
</feature>
<evidence type="ECO:0000256" key="6">
    <source>
        <dbReference type="RuleBase" id="RU000461"/>
    </source>
</evidence>
<evidence type="ECO:0000256" key="4">
    <source>
        <dbReference type="ARBA" id="ARBA00023004"/>
    </source>
</evidence>
<accession>A0A1Y1WID3</accession>
<dbReference type="SUPFAM" id="SSF48264">
    <property type="entry name" value="Cytochrome P450"/>
    <property type="match status" value="1"/>
</dbReference>
<evidence type="ECO:0000256" key="2">
    <source>
        <dbReference type="ARBA" id="ARBA00022723"/>
    </source>
</evidence>
<dbReference type="GO" id="GO:0016705">
    <property type="term" value="F:oxidoreductase activity, acting on paired donors, with incorporation or reduction of molecular oxygen"/>
    <property type="evidence" value="ECO:0007669"/>
    <property type="project" value="InterPro"/>
</dbReference>
<evidence type="ECO:0000313" key="9">
    <source>
        <dbReference type="Proteomes" id="UP000193922"/>
    </source>
</evidence>
<dbReference type="PANTHER" id="PTHR24305:SF235">
    <property type="entry name" value="CYTOCHROME P450 MONOOXYGENASE APDB-RELATED"/>
    <property type="match status" value="1"/>
</dbReference>
<keyword evidence="2 5" id="KW-0479">Metal-binding</keyword>
<comment type="caution">
    <text evidence="8">The sequence shown here is derived from an EMBL/GenBank/DDBJ whole genome shotgun (WGS) entry which is preliminary data.</text>
</comment>
<dbReference type="EMBL" id="MCFD01000002">
    <property type="protein sequence ID" value="ORX73125.1"/>
    <property type="molecule type" value="Genomic_DNA"/>
</dbReference>
<dbReference type="RefSeq" id="XP_040746465.1">
    <property type="nucleotide sequence ID" value="XM_040892207.1"/>
</dbReference>
<dbReference type="InterPro" id="IPR001128">
    <property type="entry name" value="Cyt_P450"/>
</dbReference>
<evidence type="ECO:0000256" key="5">
    <source>
        <dbReference type="PIRSR" id="PIRSR602401-1"/>
    </source>
</evidence>
<comment type="cofactor">
    <cofactor evidence="1 5">
        <name>heme</name>
        <dbReference type="ChEBI" id="CHEBI:30413"/>
    </cofactor>
</comment>
<dbReference type="GO" id="GO:0020037">
    <property type="term" value="F:heme binding"/>
    <property type="evidence" value="ECO:0007669"/>
    <property type="project" value="InterPro"/>
</dbReference>
<keyword evidence="6" id="KW-0503">Monooxygenase</keyword>
<dbReference type="InterPro" id="IPR050121">
    <property type="entry name" value="Cytochrome_P450_monoxygenase"/>
</dbReference>
<keyword evidence="4 5" id="KW-0408">Iron</keyword>
<dbReference type="GO" id="GO:0044550">
    <property type="term" value="P:secondary metabolite biosynthetic process"/>
    <property type="evidence" value="ECO:0007669"/>
    <property type="project" value="UniProtKB-ARBA"/>
</dbReference>
<dbReference type="InterPro" id="IPR002401">
    <property type="entry name" value="Cyt_P450_E_grp-I"/>
</dbReference>
<dbReference type="PRINTS" id="PR00385">
    <property type="entry name" value="P450"/>
</dbReference>
<dbReference type="GO" id="GO:0005506">
    <property type="term" value="F:iron ion binding"/>
    <property type="evidence" value="ECO:0007669"/>
    <property type="project" value="InterPro"/>
</dbReference>
<reference evidence="8 9" key="1">
    <citation type="submission" date="2016-07" db="EMBL/GenBank/DDBJ databases">
        <title>Pervasive Adenine N6-methylation of Active Genes in Fungi.</title>
        <authorList>
            <consortium name="DOE Joint Genome Institute"/>
            <person name="Mondo S.J."/>
            <person name="Dannebaum R.O."/>
            <person name="Kuo R.C."/>
            <person name="Labutti K."/>
            <person name="Haridas S."/>
            <person name="Kuo A."/>
            <person name="Salamov A."/>
            <person name="Ahrendt S.R."/>
            <person name="Lipzen A."/>
            <person name="Sullivan W."/>
            <person name="Andreopoulos W.B."/>
            <person name="Clum A."/>
            <person name="Lindquist E."/>
            <person name="Daum C."/>
            <person name="Ramamoorthy G.K."/>
            <person name="Gryganskyi A."/>
            <person name="Culley D."/>
            <person name="Magnuson J.K."/>
            <person name="James T.Y."/>
            <person name="O'Malley M.A."/>
            <person name="Stajich J.E."/>
            <person name="Spatafora J.W."/>
            <person name="Visel A."/>
            <person name="Grigoriev I.V."/>
        </authorList>
    </citation>
    <scope>NUCLEOTIDE SEQUENCE [LARGE SCALE GENOMIC DNA]</scope>
    <source>
        <strain evidence="8 9">ATCC 12442</strain>
    </source>
</reference>